<dbReference type="EMBL" id="GISG01102230">
    <property type="protein sequence ID" value="MBA4636927.1"/>
    <property type="molecule type" value="Transcribed_RNA"/>
</dbReference>
<sequence>MYDRQIQRPTLNALQRLVPILQMIFHCLWVQQLTSGELQMGTSSRRLEVTRLEQYTAGICAEHFLTCTLDKVQSQSKQKRRSGEMLLVLLGDVELVLLHYTLSEKWLMCIF</sequence>
<evidence type="ECO:0000313" key="1">
    <source>
        <dbReference type="EMBL" id="MBA4636927.1"/>
    </source>
</evidence>
<reference evidence="1" key="1">
    <citation type="journal article" date="2013" name="J. Plant Res.">
        <title>Effect of fungi and light on seed germination of three Opuntia species from semiarid lands of central Mexico.</title>
        <authorList>
            <person name="Delgado-Sanchez P."/>
            <person name="Jimenez-Bremont J.F."/>
            <person name="Guerrero-Gonzalez Mde L."/>
            <person name="Flores J."/>
        </authorList>
    </citation>
    <scope>NUCLEOTIDE SEQUENCE</scope>
    <source>
        <tissue evidence="1">Cladode</tissue>
    </source>
</reference>
<organism evidence="1">
    <name type="scientific">Opuntia streptacantha</name>
    <name type="common">Prickly pear cactus</name>
    <name type="synonym">Opuntia cardona</name>
    <dbReference type="NCBI Taxonomy" id="393608"/>
    <lineage>
        <taxon>Eukaryota</taxon>
        <taxon>Viridiplantae</taxon>
        <taxon>Streptophyta</taxon>
        <taxon>Embryophyta</taxon>
        <taxon>Tracheophyta</taxon>
        <taxon>Spermatophyta</taxon>
        <taxon>Magnoliopsida</taxon>
        <taxon>eudicotyledons</taxon>
        <taxon>Gunneridae</taxon>
        <taxon>Pentapetalae</taxon>
        <taxon>Caryophyllales</taxon>
        <taxon>Cactineae</taxon>
        <taxon>Cactaceae</taxon>
        <taxon>Opuntioideae</taxon>
        <taxon>Opuntia</taxon>
    </lineage>
</organism>
<reference evidence="1" key="2">
    <citation type="submission" date="2020-07" db="EMBL/GenBank/DDBJ databases">
        <authorList>
            <person name="Vera ALvarez R."/>
            <person name="Arias-Moreno D.M."/>
            <person name="Jimenez-Jacinto V."/>
            <person name="Jimenez-Bremont J.F."/>
            <person name="Swaminathan K."/>
            <person name="Moose S.P."/>
            <person name="Guerrero-Gonzalez M.L."/>
            <person name="Marino-Ramirez L."/>
            <person name="Landsman D."/>
            <person name="Rodriguez-Kessler M."/>
            <person name="Delgado-Sanchez P."/>
        </authorList>
    </citation>
    <scope>NUCLEOTIDE SEQUENCE</scope>
    <source>
        <tissue evidence="1">Cladode</tissue>
    </source>
</reference>
<accession>A0A7C9DAD8</accession>
<protein>
    <submittedName>
        <fullName evidence="1">Uncharacterized protein</fullName>
    </submittedName>
</protein>
<name>A0A7C9DAD8_OPUST</name>
<dbReference type="AlphaFoldDB" id="A0A7C9DAD8"/>
<proteinExistence type="predicted"/>